<protein>
    <recommendedName>
        <fullName evidence="2 11">Alkaline phosphatase</fullName>
        <ecNumber evidence="2 11">3.1.3.1</ecNumber>
    </recommendedName>
</protein>
<name>A0A9P8AFW3_9ASCO</name>
<sequence length="500" mass="54337">MKCILYLLACYLCGLVAAAQPTKYTNKKNLIFLVSDGTGATSFSFARTTKQTQDYSDTTDYFKNATYYDVLSIDDYVIGNMRTRSSSNLVTDSAAAATSFFCGIKTYNGAMSVDDDGTPHGTLFEAAKLADYKTGIVSTTFVQDATIGAPASHALSRKYYDLIASQMLGMDHPMGPVLDVILGSGKAYMYNKNVTAYGVKGARADDRDIISEAIHDGWQYVGNVTSFEELDEGKNVSLPLLGLFGAKNFPYEIDRNPKEYPSLKQMAITALNSLTEATKDSEQGFLLLIESARTDHAAHGNDAATHYHELAAHDEVWSAVVDYASQLDDETLVVSTSDHECGGLTLAKQLAGEKQAVYDWYPEFLLKANNSGEYCGNLYSKYNGTDNSTYIKTLLTDYMGVAATNITDDDIQKVLKAPSVAVALGQVASDKAHVGWSTTGHSGADVPIYAYANNRNAYEEAVANIGANVENIELADFFAYYLDVDLSKATEKVADIKVKP</sequence>
<feature type="signal peptide" evidence="12">
    <location>
        <begin position="1"/>
        <end position="18"/>
    </location>
</feature>
<evidence type="ECO:0000313" key="13">
    <source>
        <dbReference type="EMBL" id="KAG7191318.1"/>
    </source>
</evidence>
<accession>A0A9P8AFW3</accession>
<dbReference type="Gene3D" id="1.10.60.40">
    <property type="match status" value="1"/>
</dbReference>
<evidence type="ECO:0000256" key="4">
    <source>
        <dbReference type="ARBA" id="ARBA00022723"/>
    </source>
</evidence>
<dbReference type="PROSITE" id="PS00123">
    <property type="entry name" value="ALKALINE_PHOSPHATASE"/>
    <property type="match status" value="1"/>
</dbReference>
<keyword evidence="4 9" id="KW-0479">Metal-binding</keyword>
<evidence type="ECO:0000256" key="2">
    <source>
        <dbReference type="ARBA" id="ARBA00012647"/>
    </source>
</evidence>
<keyword evidence="12" id="KW-0732">Signal</keyword>
<feature type="binding site" evidence="9">
    <location>
        <position position="339"/>
    </location>
    <ligand>
        <name>Zn(2+)</name>
        <dbReference type="ChEBI" id="CHEBI:29105"/>
        <label>2</label>
    </ligand>
</feature>
<evidence type="ECO:0000256" key="7">
    <source>
        <dbReference type="ARBA" id="ARBA00022842"/>
    </source>
</evidence>
<comment type="cofactor">
    <cofactor evidence="9">
        <name>Zn(2+)</name>
        <dbReference type="ChEBI" id="CHEBI:29105"/>
    </cofactor>
    <text evidence="9">Binds 2 Zn(2+) ions.</text>
</comment>
<evidence type="ECO:0000256" key="11">
    <source>
        <dbReference type="RuleBase" id="RU003947"/>
    </source>
</evidence>
<feature type="binding site" evidence="9">
    <location>
        <position position="441"/>
    </location>
    <ligand>
        <name>Zn(2+)</name>
        <dbReference type="ChEBI" id="CHEBI:29105"/>
        <label>2</label>
    </ligand>
</feature>
<dbReference type="InterPro" id="IPR017850">
    <property type="entry name" value="Alkaline_phosphatase_core_sf"/>
</dbReference>
<comment type="caution">
    <text evidence="13">The sequence shown here is derived from an EMBL/GenBank/DDBJ whole genome shotgun (WGS) entry which is preliminary data.</text>
</comment>
<keyword evidence="7 9" id="KW-0460">Magnesium</keyword>
<evidence type="ECO:0000256" key="1">
    <source>
        <dbReference type="ARBA" id="ARBA00005984"/>
    </source>
</evidence>
<dbReference type="PRINTS" id="PR00113">
    <property type="entry name" value="ALKPHPHTASE"/>
</dbReference>
<dbReference type="AlphaFoldDB" id="A0A9P8AFW3"/>
<evidence type="ECO:0000313" key="14">
    <source>
        <dbReference type="Proteomes" id="UP000790833"/>
    </source>
</evidence>
<feature type="binding site" evidence="9">
    <location>
        <position position="36"/>
    </location>
    <ligand>
        <name>Zn(2+)</name>
        <dbReference type="ChEBI" id="CHEBI:29105"/>
        <label>2</label>
    </ligand>
</feature>
<reference evidence="13" key="1">
    <citation type="submission" date="2021-03" db="EMBL/GenBank/DDBJ databases">
        <authorList>
            <person name="Palmer J.M."/>
        </authorList>
    </citation>
    <scope>NUCLEOTIDE SEQUENCE</scope>
    <source>
        <strain evidence="13">ARV_011</strain>
    </source>
</reference>
<keyword evidence="5 11" id="KW-0378">Hydrolase</keyword>
<evidence type="ECO:0000256" key="9">
    <source>
        <dbReference type="PIRSR" id="PIRSR601952-2"/>
    </source>
</evidence>
<evidence type="ECO:0000256" key="5">
    <source>
        <dbReference type="ARBA" id="ARBA00022801"/>
    </source>
</evidence>
<keyword evidence="6 9" id="KW-0862">Zinc</keyword>
<dbReference type="SUPFAM" id="SSF53649">
    <property type="entry name" value="Alkaline phosphatase-like"/>
    <property type="match status" value="1"/>
</dbReference>
<dbReference type="RefSeq" id="XP_043046870.1">
    <property type="nucleotide sequence ID" value="XM_043194278.1"/>
</dbReference>
<feature type="binding site" evidence="9">
    <location>
        <position position="146"/>
    </location>
    <ligand>
        <name>Mg(2+)</name>
        <dbReference type="ChEBI" id="CHEBI:18420"/>
    </ligand>
</feature>
<feature type="binding site" evidence="9">
    <location>
        <position position="338"/>
    </location>
    <ligand>
        <name>Zn(2+)</name>
        <dbReference type="ChEBI" id="CHEBI:29105"/>
        <label>2</label>
    </ligand>
</feature>
<organism evidence="13 14">
    <name type="scientific">Scheffersomyces spartinae</name>
    <dbReference type="NCBI Taxonomy" id="45513"/>
    <lineage>
        <taxon>Eukaryota</taxon>
        <taxon>Fungi</taxon>
        <taxon>Dikarya</taxon>
        <taxon>Ascomycota</taxon>
        <taxon>Saccharomycotina</taxon>
        <taxon>Pichiomycetes</taxon>
        <taxon>Debaryomycetaceae</taxon>
        <taxon>Scheffersomyces</taxon>
    </lineage>
</organism>
<proteinExistence type="inferred from homology"/>
<dbReference type="GO" id="GO:0046872">
    <property type="term" value="F:metal ion binding"/>
    <property type="evidence" value="ECO:0007669"/>
    <property type="project" value="UniProtKB-KW"/>
</dbReference>
<dbReference type="GO" id="GO:0019637">
    <property type="term" value="P:organophosphate metabolic process"/>
    <property type="evidence" value="ECO:0007669"/>
    <property type="project" value="UniProtKB-ARBA"/>
</dbReference>
<dbReference type="InterPro" id="IPR018299">
    <property type="entry name" value="Alkaline_phosphatase_AS"/>
</dbReference>
<evidence type="ECO:0000256" key="3">
    <source>
        <dbReference type="ARBA" id="ARBA00022553"/>
    </source>
</evidence>
<dbReference type="InterPro" id="IPR001952">
    <property type="entry name" value="Alkaline_phosphatase"/>
</dbReference>
<feature type="chain" id="PRO_5040218917" description="Alkaline phosphatase" evidence="12">
    <location>
        <begin position="19"/>
        <end position="500"/>
    </location>
</feature>
<dbReference type="GO" id="GO:0000329">
    <property type="term" value="C:fungal-type vacuole membrane"/>
    <property type="evidence" value="ECO:0007669"/>
    <property type="project" value="TreeGrafter"/>
</dbReference>
<dbReference type="EC" id="3.1.3.1" evidence="2 11"/>
<dbReference type="OrthoDB" id="7392499at2759"/>
<dbReference type="CDD" id="cd16012">
    <property type="entry name" value="ALP"/>
    <property type="match status" value="1"/>
</dbReference>
<dbReference type="Pfam" id="PF00245">
    <property type="entry name" value="Alk_phosphatase"/>
    <property type="match status" value="1"/>
</dbReference>
<comment type="cofactor">
    <cofactor evidence="9">
        <name>Mg(2+)</name>
        <dbReference type="ChEBI" id="CHEBI:18420"/>
    </cofactor>
    <text evidence="9">Binds 1 Mg(2+) ion.</text>
</comment>
<gene>
    <name evidence="13" type="ORF">KQ657_003559</name>
</gene>
<dbReference type="SMART" id="SM00098">
    <property type="entry name" value="alkPPc"/>
    <property type="match status" value="1"/>
</dbReference>
<dbReference type="PANTHER" id="PTHR11596">
    <property type="entry name" value="ALKALINE PHOSPHATASE"/>
    <property type="match status" value="1"/>
</dbReference>
<keyword evidence="3" id="KW-0597">Phosphoprotein</keyword>
<dbReference type="Proteomes" id="UP000790833">
    <property type="component" value="Unassembled WGS sequence"/>
</dbReference>
<dbReference type="GeneID" id="66116933"/>
<feature type="binding site" evidence="9">
    <location>
        <position position="290"/>
    </location>
    <ligand>
        <name>Mg(2+)</name>
        <dbReference type="ChEBI" id="CHEBI:18420"/>
    </ligand>
</feature>
<comment type="catalytic activity">
    <reaction evidence="11">
        <text>a phosphate monoester + H2O = an alcohol + phosphate</text>
        <dbReference type="Rhea" id="RHEA:15017"/>
        <dbReference type="ChEBI" id="CHEBI:15377"/>
        <dbReference type="ChEBI" id="CHEBI:30879"/>
        <dbReference type="ChEBI" id="CHEBI:43474"/>
        <dbReference type="ChEBI" id="CHEBI:67140"/>
        <dbReference type="EC" id="3.1.3.1"/>
    </reaction>
</comment>
<evidence type="ECO:0000256" key="6">
    <source>
        <dbReference type="ARBA" id="ARBA00022833"/>
    </source>
</evidence>
<dbReference type="EMBL" id="JAHMUF010000034">
    <property type="protein sequence ID" value="KAG7191318.1"/>
    <property type="molecule type" value="Genomic_DNA"/>
</dbReference>
<feature type="active site" description="Phosphoserine intermediate" evidence="8">
    <location>
        <position position="93"/>
    </location>
</feature>
<comment type="similarity">
    <text evidence="1 10">Belongs to the alkaline phosphatase family.</text>
</comment>
<feature type="binding site" evidence="9">
    <location>
        <position position="144"/>
    </location>
    <ligand>
        <name>Mg(2+)</name>
        <dbReference type="ChEBI" id="CHEBI:18420"/>
    </ligand>
</feature>
<dbReference type="GO" id="GO:0004035">
    <property type="term" value="F:alkaline phosphatase activity"/>
    <property type="evidence" value="ECO:0007669"/>
    <property type="project" value="UniProtKB-EC"/>
</dbReference>
<evidence type="ECO:0000256" key="10">
    <source>
        <dbReference type="RuleBase" id="RU003946"/>
    </source>
</evidence>
<feature type="binding site" evidence="9">
    <location>
        <position position="299"/>
    </location>
    <ligand>
        <name>Zn(2+)</name>
        <dbReference type="ChEBI" id="CHEBI:29105"/>
        <label>2</label>
    </ligand>
</feature>
<dbReference type="PANTHER" id="PTHR11596:SF5">
    <property type="entry name" value="ALKALINE PHOSPHATASE"/>
    <property type="match status" value="1"/>
</dbReference>
<feature type="binding site" evidence="9">
    <location>
        <position position="36"/>
    </location>
    <ligand>
        <name>Mg(2+)</name>
        <dbReference type="ChEBI" id="CHEBI:18420"/>
    </ligand>
</feature>
<evidence type="ECO:0000256" key="8">
    <source>
        <dbReference type="PIRSR" id="PIRSR601952-1"/>
    </source>
</evidence>
<evidence type="ECO:0000256" key="12">
    <source>
        <dbReference type="SAM" id="SignalP"/>
    </source>
</evidence>
<feature type="binding site" evidence="9">
    <location>
        <position position="295"/>
    </location>
    <ligand>
        <name>Zn(2+)</name>
        <dbReference type="ChEBI" id="CHEBI:29105"/>
        <label>2</label>
    </ligand>
</feature>
<dbReference type="Gene3D" id="3.40.720.10">
    <property type="entry name" value="Alkaline Phosphatase, subunit A"/>
    <property type="match status" value="1"/>
</dbReference>
<keyword evidence="14" id="KW-1185">Reference proteome</keyword>